<proteinExistence type="predicted"/>
<name>A0A0A9FG93_ARUDO</name>
<sequence>MRLVLMIQLASSAQQFLKNKIIKQSVQFTNLQANKNRGYM</sequence>
<organism evidence="1">
    <name type="scientific">Arundo donax</name>
    <name type="common">Giant reed</name>
    <name type="synonym">Donax arundinaceus</name>
    <dbReference type="NCBI Taxonomy" id="35708"/>
    <lineage>
        <taxon>Eukaryota</taxon>
        <taxon>Viridiplantae</taxon>
        <taxon>Streptophyta</taxon>
        <taxon>Embryophyta</taxon>
        <taxon>Tracheophyta</taxon>
        <taxon>Spermatophyta</taxon>
        <taxon>Magnoliopsida</taxon>
        <taxon>Liliopsida</taxon>
        <taxon>Poales</taxon>
        <taxon>Poaceae</taxon>
        <taxon>PACMAD clade</taxon>
        <taxon>Arundinoideae</taxon>
        <taxon>Arundineae</taxon>
        <taxon>Arundo</taxon>
    </lineage>
</organism>
<accession>A0A0A9FG93</accession>
<protein>
    <submittedName>
        <fullName evidence="1">Uncharacterized protein</fullName>
    </submittedName>
</protein>
<reference evidence="1" key="1">
    <citation type="submission" date="2014-09" db="EMBL/GenBank/DDBJ databases">
        <authorList>
            <person name="Magalhaes I.L.F."/>
            <person name="Oliveira U."/>
            <person name="Santos F.R."/>
            <person name="Vidigal T.H.D.A."/>
            <person name="Brescovit A.D."/>
            <person name="Santos A.J."/>
        </authorList>
    </citation>
    <scope>NUCLEOTIDE SEQUENCE</scope>
    <source>
        <tissue evidence="1">Shoot tissue taken approximately 20 cm above the soil surface</tissue>
    </source>
</reference>
<reference evidence="1" key="2">
    <citation type="journal article" date="2015" name="Data Brief">
        <title>Shoot transcriptome of the giant reed, Arundo donax.</title>
        <authorList>
            <person name="Barrero R.A."/>
            <person name="Guerrero F.D."/>
            <person name="Moolhuijzen P."/>
            <person name="Goolsby J.A."/>
            <person name="Tidwell J."/>
            <person name="Bellgard S.E."/>
            <person name="Bellgard M.I."/>
        </authorList>
    </citation>
    <scope>NUCLEOTIDE SEQUENCE</scope>
    <source>
        <tissue evidence="1">Shoot tissue taken approximately 20 cm above the soil surface</tissue>
    </source>
</reference>
<evidence type="ECO:0000313" key="1">
    <source>
        <dbReference type="EMBL" id="JAE07293.1"/>
    </source>
</evidence>
<dbReference type="AlphaFoldDB" id="A0A0A9FG93"/>
<dbReference type="EMBL" id="GBRH01190603">
    <property type="protein sequence ID" value="JAE07293.1"/>
    <property type="molecule type" value="Transcribed_RNA"/>
</dbReference>